<reference evidence="10 11" key="1">
    <citation type="submission" date="2023-07" db="EMBL/GenBank/DDBJ databases">
        <title>Genomic Encyclopedia of Type Strains, Phase IV (KMG-IV): sequencing the most valuable type-strain genomes for metagenomic binning, comparative biology and taxonomic classification.</title>
        <authorList>
            <person name="Goeker M."/>
        </authorList>
    </citation>
    <scope>NUCLEOTIDE SEQUENCE [LARGE SCALE GENOMIC DNA]</scope>
    <source>
        <strain evidence="10 11">DSM 16980</strain>
    </source>
</reference>
<keyword evidence="6 8" id="KW-0067">ATP-binding</keyword>
<dbReference type="RefSeq" id="WP_307222680.1">
    <property type="nucleotide sequence ID" value="NZ_CP116940.1"/>
</dbReference>
<dbReference type="SUPFAM" id="SSF52402">
    <property type="entry name" value="Adenine nucleotide alpha hydrolases-like"/>
    <property type="match status" value="1"/>
</dbReference>
<dbReference type="SMART" id="SM00977">
    <property type="entry name" value="TilS_C"/>
    <property type="match status" value="1"/>
</dbReference>
<dbReference type="Proteomes" id="UP001239167">
    <property type="component" value="Unassembled WGS sequence"/>
</dbReference>
<dbReference type="InterPro" id="IPR011063">
    <property type="entry name" value="TilS/TtcA_N"/>
</dbReference>
<keyword evidence="11" id="KW-1185">Reference proteome</keyword>
<comment type="subcellular location">
    <subcellularLocation>
        <location evidence="1 8">Cytoplasm</location>
    </subcellularLocation>
</comment>
<proteinExistence type="inferred from homology"/>
<accession>A0ABT9Y4K5</accession>
<dbReference type="SUPFAM" id="SSF82829">
    <property type="entry name" value="MesJ substrate recognition domain-like"/>
    <property type="match status" value="1"/>
</dbReference>
<dbReference type="Gene3D" id="1.20.59.20">
    <property type="match status" value="1"/>
</dbReference>
<evidence type="ECO:0000313" key="11">
    <source>
        <dbReference type="Proteomes" id="UP001239167"/>
    </source>
</evidence>
<sequence>MLTRVIEFNKKYHLFHAEDRILLACSGGPDSLCMVHLFMRLAEEYNLQIFAAHVEHGIRGKASVEDAQFVEKFCCIQHVPFYSKSVDACAYADRHKISLETAARELRYDFLQETAALLGCSAISVAHHRGDQAETVLMHILRGAGIDGLSGIRPKAGNIIRPLLDCTRAEIENYCVSYDLHPRYDATNGDIAYTRNRIRIELLPYLKNYNFNVEASLCRTADLLAEENDFLTTYSQIIYRKIAVRSGNKCIFSLEELLLQHVAIKRKIIRLAISDLCNDLKDIKNIHIDDIIKLSLKNKTGSVIDLPNSLKASVEYGKLIIFLEQIDTMNSDLYVLLRIPGNTEIFDKGITINAEVVNASQKLKTRKVCFIDKGKLAGRLKVRLRKNGDVFSPKGLNGHKKLKDLFIDNKIPRASRDKIPVLFDDRGIVWVAGIQQDSRCVPTEKTTVFIRLSLLDDNSILNFNN</sequence>
<keyword evidence="3 8" id="KW-0436">Ligase</keyword>
<name>A0ABT9Y4K5_9FIRM</name>
<comment type="caution">
    <text evidence="10">The sequence shown here is derived from an EMBL/GenBank/DDBJ whole genome shotgun (WGS) entry which is preliminary data.</text>
</comment>
<dbReference type="Gene3D" id="3.40.50.620">
    <property type="entry name" value="HUPs"/>
    <property type="match status" value="1"/>
</dbReference>
<dbReference type="CDD" id="cd01992">
    <property type="entry name" value="TilS_N"/>
    <property type="match status" value="1"/>
</dbReference>
<dbReference type="InterPro" id="IPR014729">
    <property type="entry name" value="Rossmann-like_a/b/a_fold"/>
</dbReference>
<evidence type="ECO:0000256" key="8">
    <source>
        <dbReference type="HAMAP-Rule" id="MF_01161"/>
    </source>
</evidence>
<dbReference type="NCBIfam" id="TIGR02432">
    <property type="entry name" value="lysidine_TilS_N"/>
    <property type="match status" value="1"/>
</dbReference>
<keyword evidence="5 8" id="KW-0547">Nucleotide-binding</keyword>
<comment type="domain">
    <text evidence="8">The N-terminal region contains the highly conserved SGGXDS motif, predicted to be a P-loop motif involved in ATP binding.</text>
</comment>
<evidence type="ECO:0000256" key="6">
    <source>
        <dbReference type="ARBA" id="ARBA00022840"/>
    </source>
</evidence>
<dbReference type="HAMAP" id="MF_01161">
    <property type="entry name" value="tRNA_Ile_lys_synt"/>
    <property type="match status" value="1"/>
</dbReference>
<dbReference type="EC" id="6.3.4.19" evidence="8"/>
<evidence type="ECO:0000256" key="5">
    <source>
        <dbReference type="ARBA" id="ARBA00022741"/>
    </source>
</evidence>
<evidence type="ECO:0000256" key="1">
    <source>
        <dbReference type="ARBA" id="ARBA00004496"/>
    </source>
</evidence>
<dbReference type="PANTHER" id="PTHR43033:SF1">
    <property type="entry name" value="TRNA(ILE)-LYSIDINE SYNTHASE-RELATED"/>
    <property type="match status" value="1"/>
</dbReference>
<evidence type="ECO:0000256" key="3">
    <source>
        <dbReference type="ARBA" id="ARBA00022598"/>
    </source>
</evidence>
<keyword evidence="4 8" id="KW-0819">tRNA processing</keyword>
<dbReference type="EMBL" id="JAUSUE010000002">
    <property type="protein sequence ID" value="MDQ0202757.1"/>
    <property type="molecule type" value="Genomic_DNA"/>
</dbReference>
<protein>
    <recommendedName>
        <fullName evidence="8">tRNA(Ile)-lysidine synthase</fullName>
        <ecNumber evidence="8">6.3.4.19</ecNumber>
    </recommendedName>
    <alternativeName>
        <fullName evidence="8">tRNA(Ile)-2-lysyl-cytidine synthase</fullName>
    </alternativeName>
    <alternativeName>
        <fullName evidence="8">tRNA(Ile)-lysidine synthetase</fullName>
    </alternativeName>
</protein>
<evidence type="ECO:0000313" key="10">
    <source>
        <dbReference type="EMBL" id="MDQ0202757.1"/>
    </source>
</evidence>
<dbReference type="PANTHER" id="PTHR43033">
    <property type="entry name" value="TRNA(ILE)-LYSIDINE SYNTHASE-RELATED"/>
    <property type="match status" value="1"/>
</dbReference>
<organism evidence="10 11">
    <name type="scientific">Pectinatus haikarae</name>
    <dbReference type="NCBI Taxonomy" id="349096"/>
    <lineage>
        <taxon>Bacteria</taxon>
        <taxon>Bacillati</taxon>
        <taxon>Bacillota</taxon>
        <taxon>Negativicutes</taxon>
        <taxon>Selenomonadales</taxon>
        <taxon>Selenomonadaceae</taxon>
        <taxon>Pectinatus</taxon>
    </lineage>
</organism>
<dbReference type="InterPro" id="IPR012795">
    <property type="entry name" value="tRNA_Ile_lys_synt_N"/>
</dbReference>
<dbReference type="Pfam" id="PF01171">
    <property type="entry name" value="ATP_bind_3"/>
    <property type="match status" value="1"/>
</dbReference>
<dbReference type="NCBIfam" id="TIGR02433">
    <property type="entry name" value="lysidine_TilS_C"/>
    <property type="match status" value="1"/>
</dbReference>
<dbReference type="Pfam" id="PF11734">
    <property type="entry name" value="TilS_C"/>
    <property type="match status" value="1"/>
</dbReference>
<evidence type="ECO:0000256" key="2">
    <source>
        <dbReference type="ARBA" id="ARBA00022490"/>
    </source>
</evidence>
<feature type="domain" description="Lysidine-tRNA(Ile) synthetase C-terminal" evidence="9">
    <location>
        <begin position="380"/>
        <end position="450"/>
    </location>
</feature>
<dbReference type="InterPro" id="IPR012094">
    <property type="entry name" value="tRNA_Ile_lys_synt"/>
</dbReference>
<dbReference type="InterPro" id="IPR012796">
    <property type="entry name" value="Lysidine-tRNA-synth_C"/>
</dbReference>
<comment type="catalytic activity">
    <reaction evidence="7 8">
        <text>cytidine(34) in tRNA(Ile2) + L-lysine + ATP = lysidine(34) in tRNA(Ile2) + AMP + diphosphate + H(+)</text>
        <dbReference type="Rhea" id="RHEA:43744"/>
        <dbReference type="Rhea" id="RHEA-COMP:10625"/>
        <dbReference type="Rhea" id="RHEA-COMP:10670"/>
        <dbReference type="ChEBI" id="CHEBI:15378"/>
        <dbReference type="ChEBI" id="CHEBI:30616"/>
        <dbReference type="ChEBI" id="CHEBI:32551"/>
        <dbReference type="ChEBI" id="CHEBI:33019"/>
        <dbReference type="ChEBI" id="CHEBI:82748"/>
        <dbReference type="ChEBI" id="CHEBI:83665"/>
        <dbReference type="ChEBI" id="CHEBI:456215"/>
        <dbReference type="EC" id="6.3.4.19"/>
    </reaction>
</comment>
<comment type="function">
    <text evidence="8">Ligates lysine onto the cytidine present at position 34 of the AUA codon-specific tRNA(Ile) that contains the anticodon CAU, in an ATP-dependent manner. Cytidine is converted to lysidine, thus changing the amino acid specificity of the tRNA from methionine to isoleucine.</text>
</comment>
<comment type="similarity">
    <text evidence="8">Belongs to the tRNA(Ile)-lysidine synthase family.</text>
</comment>
<evidence type="ECO:0000256" key="4">
    <source>
        <dbReference type="ARBA" id="ARBA00022694"/>
    </source>
</evidence>
<dbReference type="SUPFAM" id="SSF56037">
    <property type="entry name" value="PheT/TilS domain"/>
    <property type="match status" value="1"/>
</dbReference>
<evidence type="ECO:0000259" key="9">
    <source>
        <dbReference type="SMART" id="SM00977"/>
    </source>
</evidence>
<evidence type="ECO:0000256" key="7">
    <source>
        <dbReference type="ARBA" id="ARBA00048539"/>
    </source>
</evidence>
<keyword evidence="2 8" id="KW-0963">Cytoplasm</keyword>
<gene>
    <name evidence="8" type="primary">tilS</name>
    <name evidence="10" type="ORF">J2S01_000450</name>
</gene>
<dbReference type="GO" id="GO:0032267">
    <property type="term" value="F:tRNA(Ile)-lysidine synthase activity"/>
    <property type="evidence" value="ECO:0007669"/>
    <property type="project" value="UniProtKB-EC"/>
</dbReference>
<feature type="binding site" evidence="8">
    <location>
        <begin position="26"/>
        <end position="31"/>
    </location>
    <ligand>
        <name>ATP</name>
        <dbReference type="ChEBI" id="CHEBI:30616"/>
    </ligand>
</feature>